<keyword evidence="13" id="KW-1185">Reference proteome</keyword>
<name>A0ABY5ASC6_9CYAN</name>
<feature type="domain" description="Nucleoside transporter/FeoB GTPase Gate" evidence="11">
    <location>
        <begin position="129"/>
        <end position="225"/>
    </location>
</feature>
<comment type="subcellular location">
    <subcellularLocation>
        <location evidence="1">Cell membrane</location>
        <topology evidence="1">Multi-pass membrane protein</topology>
    </subcellularLocation>
</comment>
<evidence type="ECO:0000313" key="13">
    <source>
        <dbReference type="Proteomes" id="UP001056708"/>
    </source>
</evidence>
<keyword evidence="5 8" id="KW-1133">Transmembrane helix</keyword>
<feature type="transmembrane region" description="Helical" evidence="8">
    <location>
        <begin position="448"/>
        <end position="469"/>
    </location>
</feature>
<keyword evidence="3" id="KW-1003">Cell membrane</keyword>
<evidence type="ECO:0000256" key="1">
    <source>
        <dbReference type="ARBA" id="ARBA00004651"/>
    </source>
</evidence>
<feature type="transmembrane region" description="Helical" evidence="8">
    <location>
        <begin position="125"/>
        <end position="146"/>
    </location>
</feature>
<dbReference type="Pfam" id="PF07662">
    <property type="entry name" value="Nucleos_tra2_C"/>
    <property type="match status" value="1"/>
</dbReference>
<feature type="region of interest" description="Disordered" evidence="7">
    <location>
        <begin position="261"/>
        <end position="283"/>
    </location>
</feature>
<keyword evidence="4 8" id="KW-0812">Transmembrane</keyword>
<sequence>MLNILSALGLAGLCFVAWLGSEDRRIVSWNTIFWGIGLQLVVGGIVFGIGSNVVVWINDLLNVLLDASEAGARFLFGGDMSHFVPDPGRSPGPGVAGRWLVRTFGDPYVAIPGDRLGPDQLNPGFILAFRSLPQVIFFSGLVSLLYRLRVIQPIVKIFAKIFCRTLGISGAESLAGAANIFVGIESAIAIKPFLPKMSRSELCAILTSCFGSIASSVLALYAGLLRPTFPTITGHLVSASIMTIPACFVLSKLLVPETTTPETFGQVPDDPEDAQDSGKEKPNPVDSLIVGALDGVKMAVGIAAVIIGILGLVALVNEFFSFLTQLPWVLGDIFQVVTLQNLLGALFLPLTFLTGVSLPIPFTETFGENWQVLWESSVIIGRRLFETNIPPYISLAQLAQTGVLTPRALLIVSYVLCGFTHFASYGIFVGGLATLVPERRSDISALGFKALWGATLATLMTGCIAGLFFTGNADSILGLPTP</sequence>
<feature type="transmembrane region" description="Helical" evidence="8">
    <location>
        <begin position="33"/>
        <end position="57"/>
    </location>
</feature>
<dbReference type="InterPro" id="IPR011642">
    <property type="entry name" value="Gate_dom"/>
</dbReference>
<organism evidence="12 13">
    <name type="scientific">Phormidium yuhuli AB48</name>
    <dbReference type="NCBI Taxonomy" id="2940671"/>
    <lineage>
        <taxon>Bacteria</taxon>
        <taxon>Bacillati</taxon>
        <taxon>Cyanobacteriota</taxon>
        <taxon>Cyanophyceae</taxon>
        <taxon>Oscillatoriophycideae</taxon>
        <taxon>Oscillatoriales</taxon>
        <taxon>Oscillatoriaceae</taxon>
        <taxon>Phormidium</taxon>
        <taxon>Phormidium yuhuli</taxon>
    </lineage>
</organism>
<dbReference type="PANTHER" id="PTHR10590">
    <property type="entry name" value="SODIUM/NUCLEOSIDE COTRANSPORTER"/>
    <property type="match status" value="1"/>
</dbReference>
<proteinExistence type="inferred from homology"/>
<evidence type="ECO:0000256" key="5">
    <source>
        <dbReference type="ARBA" id="ARBA00022989"/>
    </source>
</evidence>
<dbReference type="EMBL" id="CP098611">
    <property type="protein sequence ID" value="USR91816.1"/>
    <property type="molecule type" value="Genomic_DNA"/>
</dbReference>
<dbReference type="Pfam" id="PF01773">
    <property type="entry name" value="Nucleos_tra2_N"/>
    <property type="match status" value="1"/>
</dbReference>
<feature type="domain" description="Concentrative nucleoside transporter N-terminal" evidence="9">
    <location>
        <begin position="8"/>
        <end position="78"/>
    </location>
</feature>
<evidence type="ECO:0000259" key="11">
    <source>
        <dbReference type="Pfam" id="PF07670"/>
    </source>
</evidence>
<evidence type="ECO:0000256" key="2">
    <source>
        <dbReference type="ARBA" id="ARBA00009033"/>
    </source>
</evidence>
<evidence type="ECO:0000256" key="6">
    <source>
        <dbReference type="ARBA" id="ARBA00023136"/>
    </source>
</evidence>
<feature type="transmembrane region" description="Helical" evidence="8">
    <location>
        <begin position="6"/>
        <end position="21"/>
    </location>
</feature>
<feature type="transmembrane region" description="Helical" evidence="8">
    <location>
        <begin position="236"/>
        <end position="255"/>
    </location>
</feature>
<evidence type="ECO:0000256" key="3">
    <source>
        <dbReference type="ARBA" id="ARBA00022475"/>
    </source>
</evidence>
<dbReference type="Proteomes" id="UP001056708">
    <property type="component" value="Chromosome"/>
</dbReference>
<feature type="transmembrane region" description="Helical" evidence="8">
    <location>
        <begin position="204"/>
        <end position="224"/>
    </location>
</feature>
<dbReference type="Pfam" id="PF07670">
    <property type="entry name" value="Gate"/>
    <property type="match status" value="1"/>
</dbReference>
<dbReference type="PANTHER" id="PTHR10590:SF4">
    <property type="entry name" value="SOLUTE CARRIER FAMILY 28 MEMBER 3"/>
    <property type="match status" value="1"/>
</dbReference>
<evidence type="ECO:0000256" key="7">
    <source>
        <dbReference type="SAM" id="MobiDB-lite"/>
    </source>
</evidence>
<dbReference type="RefSeq" id="WP_252663845.1">
    <property type="nucleotide sequence ID" value="NZ_CP098611.1"/>
</dbReference>
<evidence type="ECO:0000256" key="4">
    <source>
        <dbReference type="ARBA" id="ARBA00022692"/>
    </source>
</evidence>
<evidence type="ECO:0000256" key="8">
    <source>
        <dbReference type="SAM" id="Phobius"/>
    </source>
</evidence>
<keyword evidence="6 8" id="KW-0472">Membrane</keyword>
<feature type="transmembrane region" description="Helical" evidence="8">
    <location>
        <begin position="341"/>
        <end position="362"/>
    </location>
</feature>
<protein>
    <submittedName>
        <fullName evidence="12">Nucleoside:proton symporter</fullName>
    </submittedName>
</protein>
<evidence type="ECO:0000313" key="12">
    <source>
        <dbReference type="EMBL" id="USR91816.1"/>
    </source>
</evidence>
<feature type="transmembrane region" description="Helical" evidence="8">
    <location>
        <begin position="298"/>
        <end position="320"/>
    </location>
</feature>
<reference evidence="12" key="1">
    <citation type="submission" date="2022-06" db="EMBL/GenBank/DDBJ databases">
        <title>Genome sequence of Phormidium yuhuli AB48 isolated from an industrial photobioreactor environment.</title>
        <authorList>
            <person name="Qiu Y."/>
            <person name="Noonan A.J.C."/>
            <person name="Dofher K."/>
            <person name="Koch M."/>
            <person name="Kieft B."/>
            <person name="Lin X."/>
            <person name="Ziels R.M."/>
            <person name="Hallam S.J."/>
        </authorList>
    </citation>
    <scope>NUCLEOTIDE SEQUENCE</scope>
    <source>
        <strain evidence="12">AB48</strain>
    </source>
</reference>
<evidence type="ECO:0000259" key="10">
    <source>
        <dbReference type="Pfam" id="PF07662"/>
    </source>
</evidence>
<comment type="similarity">
    <text evidence="2">Belongs to the concentrative nucleoside transporter (CNT) (TC 2.A.41) family.</text>
</comment>
<evidence type="ECO:0000259" key="9">
    <source>
        <dbReference type="Pfam" id="PF01773"/>
    </source>
</evidence>
<feature type="domain" description="Concentrative nucleoside transporter C-terminal" evidence="10">
    <location>
        <begin position="235"/>
        <end position="466"/>
    </location>
</feature>
<feature type="transmembrane region" description="Helical" evidence="8">
    <location>
        <begin position="411"/>
        <end position="436"/>
    </location>
</feature>
<dbReference type="InterPro" id="IPR008276">
    <property type="entry name" value="C_nuclsd_transpt"/>
</dbReference>
<gene>
    <name evidence="12" type="ORF">NEA10_03560</name>
</gene>
<accession>A0ABY5ASC6</accession>
<dbReference type="InterPro" id="IPR002668">
    <property type="entry name" value="CNT_N_dom"/>
</dbReference>
<dbReference type="InterPro" id="IPR011657">
    <property type="entry name" value="CNT_C_dom"/>
</dbReference>
<feature type="transmembrane region" description="Helical" evidence="8">
    <location>
        <begin position="166"/>
        <end position="184"/>
    </location>
</feature>